<dbReference type="AlphaFoldDB" id="A0AAD7G8A7"/>
<evidence type="ECO:0000256" key="4">
    <source>
        <dbReference type="ARBA" id="ARBA00023004"/>
    </source>
</evidence>
<dbReference type="Proteomes" id="UP001221757">
    <property type="component" value="Unassembled WGS sequence"/>
</dbReference>
<dbReference type="Pfam" id="PF00067">
    <property type="entry name" value="p450"/>
    <property type="match status" value="1"/>
</dbReference>
<organism evidence="5 6">
    <name type="scientific">Mycena rosella</name>
    <name type="common">Pink bonnet</name>
    <name type="synonym">Agaricus rosellus</name>
    <dbReference type="NCBI Taxonomy" id="1033263"/>
    <lineage>
        <taxon>Eukaryota</taxon>
        <taxon>Fungi</taxon>
        <taxon>Dikarya</taxon>
        <taxon>Basidiomycota</taxon>
        <taxon>Agaricomycotina</taxon>
        <taxon>Agaricomycetes</taxon>
        <taxon>Agaricomycetidae</taxon>
        <taxon>Agaricales</taxon>
        <taxon>Marasmiineae</taxon>
        <taxon>Mycenaceae</taxon>
        <taxon>Mycena</taxon>
    </lineage>
</organism>
<keyword evidence="6" id="KW-1185">Reference proteome</keyword>
<dbReference type="SUPFAM" id="SSF48264">
    <property type="entry name" value="Cytochrome P450"/>
    <property type="match status" value="1"/>
</dbReference>
<comment type="caution">
    <text evidence="5">The sequence shown here is derived from an EMBL/GenBank/DDBJ whole genome shotgun (WGS) entry which is preliminary data.</text>
</comment>
<dbReference type="GO" id="GO:0005506">
    <property type="term" value="F:iron ion binding"/>
    <property type="evidence" value="ECO:0007669"/>
    <property type="project" value="InterPro"/>
</dbReference>
<dbReference type="GO" id="GO:0016705">
    <property type="term" value="F:oxidoreductase activity, acting on paired donors, with incorporation or reduction of molecular oxygen"/>
    <property type="evidence" value="ECO:0007669"/>
    <property type="project" value="InterPro"/>
</dbReference>
<sequence length="158" mass="17466">MHPKNVPQWLAAGEMGERGLCPSTRLGDCHNHQKHIHELPIQKGQSIFLALGAYQRLESLWGSNTDEFKPSRWLEGDPCPGHALGPYAQLVAFLGGPRVCAGWCFAILEKQVIFTEVLGKYLFSLPEDNVVRSRIAATHFPVDGEGVKGLWLSVTLCC</sequence>
<keyword evidence="3" id="KW-0560">Oxidoreductase</keyword>
<dbReference type="EMBL" id="JARKIE010000214">
    <property type="protein sequence ID" value="KAJ7665635.1"/>
    <property type="molecule type" value="Genomic_DNA"/>
</dbReference>
<protein>
    <submittedName>
        <fullName evidence="5">Cytochrome P450</fullName>
    </submittedName>
</protein>
<proteinExistence type="inferred from homology"/>
<evidence type="ECO:0000313" key="6">
    <source>
        <dbReference type="Proteomes" id="UP001221757"/>
    </source>
</evidence>
<accession>A0AAD7G8A7</accession>
<evidence type="ECO:0000256" key="3">
    <source>
        <dbReference type="ARBA" id="ARBA00023002"/>
    </source>
</evidence>
<gene>
    <name evidence="5" type="ORF">B0H17DRAFT_286246</name>
</gene>
<comment type="similarity">
    <text evidence="1">Belongs to the cytochrome P450 family.</text>
</comment>
<reference evidence="5" key="1">
    <citation type="submission" date="2023-03" db="EMBL/GenBank/DDBJ databases">
        <title>Massive genome expansion in bonnet fungi (Mycena s.s.) driven by repeated elements and novel gene families across ecological guilds.</title>
        <authorList>
            <consortium name="Lawrence Berkeley National Laboratory"/>
            <person name="Harder C.B."/>
            <person name="Miyauchi S."/>
            <person name="Viragh M."/>
            <person name="Kuo A."/>
            <person name="Thoen E."/>
            <person name="Andreopoulos B."/>
            <person name="Lu D."/>
            <person name="Skrede I."/>
            <person name="Drula E."/>
            <person name="Henrissat B."/>
            <person name="Morin E."/>
            <person name="Kohler A."/>
            <person name="Barry K."/>
            <person name="LaButti K."/>
            <person name="Morin E."/>
            <person name="Salamov A."/>
            <person name="Lipzen A."/>
            <person name="Mereny Z."/>
            <person name="Hegedus B."/>
            <person name="Baldrian P."/>
            <person name="Stursova M."/>
            <person name="Weitz H."/>
            <person name="Taylor A."/>
            <person name="Grigoriev I.V."/>
            <person name="Nagy L.G."/>
            <person name="Martin F."/>
            <person name="Kauserud H."/>
        </authorList>
    </citation>
    <scope>NUCLEOTIDE SEQUENCE</scope>
    <source>
        <strain evidence="5">CBHHK067</strain>
    </source>
</reference>
<evidence type="ECO:0000313" key="5">
    <source>
        <dbReference type="EMBL" id="KAJ7665635.1"/>
    </source>
</evidence>
<name>A0AAD7G8A7_MYCRO</name>
<keyword evidence="4" id="KW-0408">Iron</keyword>
<evidence type="ECO:0000256" key="2">
    <source>
        <dbReference type="ARBA" id="ARBA00022723"/>
    </source>
</evidence>
<dbReference type="InterPro" id="IPR001128">
    <property type="entry name" value="Cyt_P450"/>
</dbReference>
<dbReference type="GO" id="GO:0020037">
    <property type="term" value="F:heme binding"/>
    <property type="evidence" value="ECO:0007669"/>
    <property type="project" value="InterPro"/>
</dbReference>
<keyword evidence="2" id="KW-0479">Metal-binding</keyword>
<dbReference type="Gene3D" id="1.10.630.10">
    <property type="entry name" value="Cytochrome P450"/>
    <property type="match status" value="1"/>
</dbReference>
<evidence type="ECO:0000256" key="1">
    <source>
        <dbReference type="ARBA" id="ARBA00010617"/>
    </source>
</evidence>
<dbReference type="GO" id="GO:0004497">
    <property type="term" value="F:monooxygenase activity"/>
    <property type="evidence" value="ECO:0007669"/>
    <property type="project" value="InterPro"/>
</dbReference>
<dbReference type="InterPro" id="IPR036396">
    <property type="entry name" value="Cyt_P450_sf"/>
</dbReference>
<dbReference type="PANTHER" id="PTHR24296">
    <property type="entry name" value="CYTOCHROME P450"/>
    <property type="match status" value="1"/>
</dbReference>